<evidence type="ECO:0000313" key="1">
    <source>
        <dbReference type="EMBL" id="GBB96761.1"/>
    </source>
</evidence>
<reference evidence="2" key="2">
    <citation type="submission" date="2019-10" db="EMBL/GenBank/DDBJ databases">
        <title>Conservation and host-specific expression of non-tandemly repeated heterogenous ribosome RNA gene in arbuscular mycorrhizal fungi.</title>
        <authorList>
            <person name="Maeda T."/>
            <person name="Kobayashi Y."/>
            <person name="Nakagawa T."/>
            <person name="Ezawa T."/>
            <person name="Yamaguchi K."/>
            <person name="Bino T."/>
            <person name="Nishimoto Y."/>
            <person name="Shigenobu S."/>
            <person name="Kawaguchi M."/>
        </authorList>
    </citation>
    <scope>NUCLEOTIDE SEQUENCE</scope>
    <source>
        <strain evidence="2">HR1</strain>
    </source>
</reference>
<dbReference type="EMBL" id="BLAL01000264">
    <property type="protein sequence ID" value="GES98212.1"/>
    <property type="molecule type" value="Genomic_DNA"/>
</dbReference>
<comment type="caution">
    <text evidence="1">The sequence shown here is derived from an EMBL/GenBank/DDBJ whole genome shotgun (WGS) entry which is preliminary data.</text>
</comment>
<evidence type="ECO:0000313" key="2">
    <source>
        <dbReference type="EMBL" id="GES98212.1"/>
    </source>
</evidence>
<dbReference type="Proteomes" id="UP000615446">
    <property type="component" value="Unassembled WGS sequence"/>
</dbReference>
<dbReference type="EMBL" id="BEXD01002032">
    <property type="protein sequence ID" value="GBB96761.1"/>
    <property type="molecule type" value="Genomic_DNA"/>
</dbReference>
<keyword evidence="3" id="KW-1185">Reference proteome</keyword>
<proteinExistence type="predicted"/>
<evidence type="ECO:0000313" key="3">
    <source>
        <dbReference type="Proteomes" id="UP000247702"/>
    </source>
</evidence>
<dbReference type="AlphaFoldDB" id="A0A2Z6RJ01"/>
<sequence>MYMTQRSEEITSPWSIPMQTQYEGVLSCAVKIRLKRFIKSDKVSIMDDAGKRMRSKANFNMVRLTESNALEISWKRIHRGKLLWFASWMIDSRVMIGSRQVPPGNPAKLPPVRTS</sequence>
<protein>
    <submittedName>
        <fullName evidence="1">Uncharacterized protein</fullName>
    </submittedName>
</protein>
<gene>
    <name evidence="2" type="ORF">RCL2_002477100</name>
    <name evidence="1" type="ORF">RclHR1_28270002</name>
</gene>
<accession>A0A2Z6RJ01</accession>
<reference evidence="1 3" key="1">
    <citation type="submission" date="2017-11" db="EMBL/GenBank/DDBJ databases">
        <title>The genome of Rhizophagus clarus HR1 reveals common genetic basis of auxotrophy among arbuscular mycorrhizal fungi.</title>
        <authorList>
            <person name="Kobayashi Y."/>
        </authorList>
    </citation>
    <scope>NUCLEOTIDE SEQUENCE [LARGE SCALE GENOMIC DNA]</scope>
    <source>
        <strain evidence="1 3">HR1</strain>
    </source>
</reference>
<dbReference type="Proteomes" id="UP000247702">
    <property type="component" value="Unassembled WGS sequence"/>
</dbReference>
<organism evidence="1 3">
    <name type="scientific">Rhizophagus clarus</name>
    <dbReference type="NCBI Taxonomy" id="94130"/>
    <lineage>
        <taxon>Eukaryota</taxon>
        <taxon>Fungi</taxon>
        <taxon>Fungi incertae sedis</taxon>
        <taxon>Mucoromycota</taxon>
        <taxon>Glomeromycotina</taxon>
        <taxon>Glomeromycetes</taxon>
        <taxon>Glomerales</taxon>
        <taxon>Glomeraceae</taxon>
        <taxon>Rhizophagus</taxon>
    </lineage>
</organism>
<name>A0A2Z6RJ01_9GLOM</name>